<dbReference type="EMBL" id="JANBVB010000083">
    <property type="protein sequence ID" value="KAJ2897998.1"/>
    <property type="molecule type" value="Genomic_DNA"/>
</dbReference>
<proteinExistence type="predicted"/>
<comment type="caution">
    <text evidence="1">The sequence shown here is derived from an EMBL/GenBank/DDBJ whole genome shotgun (WGS) entry which is preliminary data.</text>
</comment>
<dbReference type="Proteomes" id="UP001139981">
    <property type="component" value="Unassembled WGS sequence"/>
</dbReference>
<sequence length="127" mass="14617">MFYRSPEHHIAIEGDLRPKSRFFGNSVGMLLEGYAKVNFAKNNENYLVTYPNMYARGILFGKMVLELGETSTVTCEESDLAFDVEFKTKGIIWGSYNQIAGKIRRISTREVLYEISGNWQTQIYILD</sequence>
<feature type="non-terminal residue" evidence="1">
    <location>
        <position position="127"/>
    </location>
</feature>
<keyword evidence="2" id="KW-1185">Reference proteome</keyword>
<evidence type="ECO:0000313" key="1">
    <source>
        <dbReference type="EMBL" id="KAJ2897998.1"/>
    </source>
</evidence>
<accession>A0ACC1M6H0</accession>
<name>A0ACC1M6H0_9FUNG</name>
<reference evidence="1" key="1">
    <citation type="submission" date="2022-07" db="EMBL/GenBank/DDBJ databases">
        <title>Phylogenomic reconstructions and comparative analyses of Kickxellomycotina fungi.</title>
        <authorList>
            <person name="Reynolds N.K."/>
            <person name="Stajich J.E."/>
            <person name="Barry K."/>
            <person name="Grigoriev I.V."/>
            <person name="Crous P."/>
            <person name="Smith M.E."/>
        </authorList>
    </citation>
    <scope>NUCLEOTIDE SEQUENCE</scope>
    <source>
        <strain evidence="1">CBS 190363</strain>
    </source>
</reference>
<evidence type="ECO:0000313" key="2">
    <source>
        <dbReference type="Proteomes" id="UP001139981"/>
    </source>
</evidence>
<gene>
    <name evidence="1" type="primary">OSH6</name>
    <name evidence="1" type="ORF">IWW38_001537</name>
</gene>
<organism evidence="1 2">
    <name type="scientific">Coemansia aciculifera</name>
    <dbReference type="NCBI Taxonomy" id="417176"/>
    <lineage>
        <taxon>Eukaryota</taxon>
        <taxon>Fungi</taxon>
        <taxon>Fungi incertae sedis</taxon>
        <taxon>Zoopagomycota</taxon>
        <taxon>Kickxellomycotina</taxon>
        <taxon>Kickxellomycetes</taxon>
        <taxon>Kickxellales</taxon>
        <taxon>Kickxellaceae</taxon>
        <taxon>Coemansia</taxon>
    </lineage>
</organism>
<protein>
    <submittedName>
        <fullName evidence="1">Oxysterol-binding protein OBPa</fullName>
    </submittedName>
</protein>